<dbReference type="RefSeq" id="WP_096427997.1">
    <property type="nucleotide sequence ID" value="NZ_AP018042.1"/>
</dbReference>
<evidence type="ECO:0000256" key="2">
    <source>
        <dbReference type="ARBA" id="ARBA00022747"/>
    </source>
</evidence>
<keyword evidence="2" id="KW-0680">Restriction system</keyword>
<organism evidence="5 6">
    <name type="scientific">Labilibaculum antarcticum</name>
    <dbReference type="NCBI Taxonomy" id="1717717"/>
    <lineage>
        <taxon>Bacteria</taxon>
        <taxon>Pseudomonadati</taxon>
        <taxon>Bacteroidota</taxon>
        <taxon>Bacteroidia</taxon>
        <taxon>Marinilabiliales</taxon>
        <taxon>Marinifilaceae</taxon>
        <taxon>Labilibaculum</taxon>
    </lineage>
</organism>
<gene>
    <name evidence="5" type="ORF">ALGA_0673</name>
</gene>
<proteinExistence type="inferred from homology"/>
<keyword evidence="6" id="KW-1185">Reference proteome</keyword>
<feature type="domain" description="Type I restriction modification DNA specificity" evidence="4">
    <location>
        <begin position="187"/>
        <end position="335"/>
    </location>
</feature>
<name>A0A1Y1CGB3_9BACT</name>
<dbReference type="GO" id="GO:0009307">
    <property type="term" value="P:DNA restriction-modification system"/>
    <property type="evidence" value="ECO:0007669"/>
    <property type="project" value="UniProtKB-KW"/>
</dbReference>
<comment type="similarity">
    <text evidence="1">Belongs to the type-I restriction system S methylase family.</text>
</comment>
<dbReference type="EMBL" id="AP018042">
    <property type="protein sequence ID" value="BAX79062.1"/>
    <property type="molecule type" value="Genomic_DNA"/>
</dbReference>
<dbReference type="REBASE" id="188288">
    <property type="entry name" value="S.MbaSPP2ORF672P"/>
</dbReference>
<dbReference type="SUPFAM" id="SSF116734">
    <property type="entry name" value="DNA methylase specificity domain"/>
    <property type="match status" value="1"/>
</dbReference>
<evidence type="ECO:0000313" key="5">
    <source>
        <dbReference type="EMBL" id="BAX79062.1"/>
    </source>
</evidence>
<dbReference type="Pfam" id="PF01420">
    <property type="entry name" value="Methylase_S"/>
    <property type="match status" value="2"/>
</dbReference>
<reference evidence="5 6" key="1">
    <citation type="journal article" date="2018" name="Mar. Genomics">
        <title>Complete genome sequence of Marinifilaceae bacterium strain SPP2, isolated from the Antarctic marine sediment.</title>
        <authorList>
            <person name="Watanabe M."/>
            <person name="Kojima H."/>
            <person name="Fukui M."/>
        </authorList>
    </citation>
    <scope>NUCLEOTIDE SEQUENCE [LARGE SCALE GENOMIC DNA]</scope>
    <source>
        <strain evidence="5 6">SPP2</strain>
    </source>
</reference>
<reference evidence="6" key="2">
    <citation type="journal article" date="2020" name="Antonie Van Leeuwenhoek">
        <title>Labilibaculum antarcticum sp. nov., a novel facultative anaerobic, psychrotorelant bacterium isolated from marine sediment of Antarctica.</title>
        <authorList>
            <person name="Watanabe M."/>
            <person name="Kojima H."/>
            <person name="Fukui M."/>
        </authorList>
    </citation>
    <scope>NUCLEOTIDE SEQUENCE [LARGE SCALE GENOMIC DNA]</scope>
    <source>
        <strain evidence="6">SPP2</strain>
    </source>
</reference>
<evidence type="ECO:0000256" key="1">
    <source>
        <dbReference type="ARBA" id="ARBA00010923"/>
    </source>
</evidence>
<keyword evidence="5" id="KW-0255">Endonuclease</keyword>
<sequence>MQKVKWGEYSFKSIFNNIAQGRRLKKDDQISGNIPFVMAGTTNTGIVDYISNPVANFPENSITIDIFGNTFYRDYNFGAGDDTGVYWNSKKEYTKKTMLFFAISMEKSLFGKFDYGKKLRSSQSLNFKMQLPTKNGKIDFEFMESFVADLEAERIKKLDDYLIENGLSNYHLTENEKQALENFENLNWNIFNLEKLFGKSTRGKRLKSTDRISGNLPFITAGETDEGVSAFIGNKVNVFSENTTTIDMFGSAKYRNFKYGGDDHIAVVHTEKLPKLASIFVTTSIHKSSYNGQFNYGRNFYAKDADTLDISLPLKGQKPDYETMETIISAIHKLVIKDVVLYTDKKNRINQHA</sequence>
<dbReference type="GO" id="GO:0003677">
    <property type="term" value="F:DNA binding"/>
    <property type="evidence" value="ECO:0007669"/>
    <property type="project" value="UniProtKB-KW"/>
</dbReference>
<dbReference type="InterPro" id="IPR000055">
    <property type="entry name" value="Restrct_endonuc_typeI_TRD"/>
</dbReference>
<dbReference type="AlphaFoldDB" id="A0A1Y1CGB3"/>
<dbReference type="GO" id="GO:0004519">
    <property type="term" value="F:endonuclease activity"/>
    <property type="evidence" value="ECO:0007669"/>
    <property type="project" value="UniProtKB-KW"/>
</dbReference>
<feature type="domain" description="Type I restriction modification DNA specificity" evidence="4">
    <location>
        <begin position="4"/>
        <end position="158"/>
    </location>
</feature>
<dbReference type="Proteomes" id="UP000218267">
    <property type="component" value="Chromosome"/>
</dbReference>
<dbReference type="Gene3D" id="3.90.220.20">
    <property type="entry name" value="DNA methylase specificity domains"/>
    <property type="match status" value="2"/>
</dbReference>
<keyword evidence="3" id="KW-0238">DNA-binding</keyword>
<evidence type="ECO:0000259" key="4">
    <source>
        <dbReference type="Pfam" id="PF01420"/>
    </source>
</evidence>
<dbReference type="KEGG" id="mbas:ALGA_0673"/>
<protein>
    <submittedName>
        <fullName evidence="5">Restriction endonuclease</fullName>
    </submittedName>
</protein>
<evidence type="ECO:0000313" key="6">
    <source>
        <dbReference type="Proteomes" id="UP000218267"/>
    </source>
</evidence>
<evidence type="ECO:0000256" key="3">
    <source>
        <dbReference type="ARBA" id="ARBA00023125"/>
    </source>
</evidence>
<accession>A0A1Y1CGB3</accession>
<keyword evidence="5" id="KW-0540">Nuclease</keyword>
<keyword evidence="5" id="KW-0378">Hydrolase</keyword>
<dbReference type="InterPro" id="IPR044946">
    <property type="entry name" value="Restrct_endonuc_typeI_TRD_sf"/>
</dbReference>
<dbReference type="OrthoDB" id="1100212at2"/>